<dbReference type="Proteomes" id="UP000187735">
    <property type="component" value="Chromosome"/>
</dbReference>
<dbReference type="InterPro" id="IPR029013">
    <property type="entry name" value="HP0062-like_sf"/>
</dbReference>
<dbReference type="KEGG" id="fmr:Fuma_02091"/>
<dbReference type="SUPFAM" id="SSF158414">
    <property type="entry name" value="HP0062-like"/>
    <property type="match status" value="1"/>
</dbReference>
<dbReference type="EMBL" id="CP017641">
    <property type="protein sequence ID" value="APZ92480.1"/>
    <property type="molecule type" value="Genomic_DNA"/>
</dbReference>
<dbReference type="STRING" id="1891926.Fuma_02091"/>
<name>A0A1P8WEL2_9PLAN</name>
<keyword evidence="2" id="KW-1185">Reference proteome</keyword>
<dbReference type="InterPro" id="IPR010310">
    <property type="entry name" value="T7SS_ESAT-6-like"/>
</dbReference>
<proteinExistence type="predicted"/>
<protein>
    <recommendedName>
        <fullName evidence="3">WXG100 family type VII secretion target</fullName>
    </recommendedName>
</protein>
<evidence type="ECO:0000313" key="2">
    <source>
        <dbReference type="Proteomes" id="UP000187735"/>
    </source>
</evidence>
<dbReference type="OrthoDB" id="3035322at2"/>
<evidence type="ECO:0008006" key="3">
    <source>
        <dbReference type="Google" id="ProtNLM"/>
    </source>
</evidence>
<evidence type="ECO:0000313" key="1">
    <source>
        <dbReference type="EMBL" id="APZ92480.1"/>
    </source>
</evidence>
<dbReference type="Gene3D" id="1.10.287.850">
    <property type="entry name" value="HP0062-like domain"/>
    <property type="match status" value="1"/>
</dbReference>
<organism evidence="1 2">
    <name type="scientific">Fuerstiella marisgermanici</name>
    <dbReference type="NCBI Taxonomy" id="1891926"/>
    <lineage>
        <taxon>Bacteria</taxon>
        <taxon>Pseudomonadati</taxon>
        <taxon>Planctomycetota</taxon>
        <taxon>Planctomycetia</taxon>
        <taxon>Planctomycetales</taxon>
        <taxon>Planctomycetaceae</taxon>
        <taxon>Fuerstiella</taxon>
    </lineage>
</organism>
<dbReference type="AlphaFoldDB" id="A0A1P8WEL2"/>
<dbReference type="RefSeq" id="WP_077024097.1">
    <property type="nucleotide sequence ID" value="NZ_CP017641.1"/>
</dbReference>
<reference evidence="1 2" key="1">
    <citation type="journal article" date="2016" name="Front. Microbiol.">
        <title>Fuerstia marisgermanicae gen. nov., sp. nov., an Unusual Member of the Phylum Planctomycetes from the German Wadden Sea.</title>
        <authorList>
            <person name="Kohn T."/>
            <person name="Heuer A."/>
            <person name="Jogler M."/>
            <person name="Vollmers J."/>
            <person name="Boedeker C."/>
            <person name="Bunk B."/>
            <person name="Rast P."/>
            <person name="Borchert D."/>
            <person name="Glockner I."/>
            <person name="Freese H.M."/>
            <person name="Klenk H.P."/>
            <person name="Overmann J."/>
            <person name="Kaster A.K."/>
            <person name="Rohde M."/>
            <person name="Wiegand S."/>
            <person name="Jogler C."/>
        </authorList>
    </citation>
    <scope>NUCLEOTIDE SEQUENCE [LARGE SCALE GENOMIC DNA]</scope>
    <source>
        <strain evidence="1 2">NH11</strain>
    </source>
</reference>
<accession>A0A1P8WEL2</accession>
<gene>
    <name evidence="1" type="ORF">Fuma_02091</name>
</gene>
<sequence length="90" mass="10509">MNQAIVDPAELRRFAQTLRRFNEELNDKSAAIAGQLNALGQTWRDKEHLKFSEDFSGNMKALGRFVESNESYIPYLMRKAQLIEEYLQQQ</sequence>
<dbReference type="Pfam" id="PF06013">
    <property type="entry name" value="WXG100"/>
    <property type="match status" value="1"/>
</dbReference>